<comment type="caution">
    <text evidence="8">The sequence shown here is derived from an EMBL/GenBank/DDBJ whole genome shotgun (WGS) entry which is preliminary data.</text>
</comment>
<keyword evidence="4 7" id="KW-1133">Transmembrane helix</keyword>
<feature type="transmembrane region" description="Helical" evidence="7">
    <location>
        <begin position="502"/>
        <end position="521"/>
    </location>
</feature>
<keyword evidence="3 7" id="KW-0812">Transmembrane</keyword>
<evidence type="ECO:0000256" key="5">
    <source>
        <dbReference type="ARBA" id="ARBA00023136"/>
    </source>
</evidence>
<evidence type="ECO:0000256" key="3">
    <source>
        <dbReference type="ARBA" id="ARBA00022692"/>
    </source>
</evidence>
<feature type="compositionally biased region" description="Basic and acidic residues" evidence="6">
    <location>
        <begin position="158"/>
        <end position="168"/>
    </location>
</feature>
<organism evidence="8 9">
    <name type="scientific">Diaporthe eres</name>
    <name type="common">Phomopsis oblonga</name>
    <dbReference type="NCBI Taxonomy" id="83184"/>
    <lineage>
        <taxon>Eukaryota</taxon>
        <taxon>Fungi</taxon>
        <taxon>Dikarya</taxon>
        <taxon>Ascomycota</taxon>
        <taxon>Pezizomycotina</taxon>
        <taxon>Sordariomycetes</taxon>
        <taxon>Sordariomycetidae</taxon>
        <taxon>Diaporthales</taxon>
        <taxon>Diaporthaceae</taxon>
        <taxon>Diaporthe</taxon>
        <taxon>Diaporthe eres species complex</taxon>
    </lineage>
</organism>
<keyword evidence="5 7" id="KW-0472">Membrane</keyword>
<evidence type="ECO:0000313" key="8">
    <source>
        <dbReference type="EMBL" id="KAK7734073.1"/>
    </source>
</evidence>
<dbReference type="Pfam" id="PF03006">
    <property type="entry name" value="HlyIII"/>
    <property type="match status" value="1"/>
</dbReference>
<comment type="similarity">
    <text evidence="2">Belongs to the ADIPOR family.</text>
</comment>
<feature type="compositionally biased region" description="Basic and acidic residues" evidence="6">
    <location>
        <begin position="101"/>
        <end position="124"/>
    </location>
</feature>
<feature type="transmembrane region" description="Helical" evidence="7">
    <location>
        <begin position="632"/>
        <end position="651"/>
    </location>
</feature>
<evidence type="ECO:0000256" key="2">
    <source>
        <dbReference type="ARBA" id="ARBA00007018"/>
    </source>
</evidence>
<name>A0ABR1PDN1_DIAER</name>
<proteinExistence type="inferred from homology"/>
<dbReference type="InterPro" id="IPR004254">
    <property type="entry name" value="AdipoR/HlyIII-related"/>
</dbReference>
<feature type="transmembrane region" description="Helical" evidence="7">
    <location>
        <begin position="569"/>
        <end position="587"/>
    </location>
</feature>
<accession>A0ABR1PDN1</accession>
<feature type="region of interest" description="Disordered" evidence="6">
    <location>
        <begin position="83"/>
        <end position="197"/>
    </location>
</feature>
<reference evidence="8 9" key="1">
    <citation type="submission" date="2024-02" db="EMBL/GenBank/DDBJ databases">
        <title>De novo assembly and annotation of 12 fungi associated with fruit tree decline syndrome in Ontario, Canada.</title>
        <authorList>
            <person name="Sulman M."/>
            <person name="Ellouze W."/>
            <person name="Ilyukhin E."/>
        </authorList>
    </citation>
    <scope>NUCLEOTIDE SEQUENCE [LARGE SCALE GENOMIC DNA]</scope>
    <source>
        <strain evidence="8 9">M169</strain>
    </source>
</reference>
<dbReference type="Proteomes" id="UP001430848">
    <property type="component" value="Unassembled WGS sequence"/>
</dbReference>
<feature type="transmembrane region" description="Helical" evidence="7">
    <location>
        <begin position="465"/>
        <end position="490"/>
    </location>
</feature>
<gene>
    <name evidence="8" type="ORF">SLS63_004358</name>
</gene>
<evidence type="ECO:0000256" key="4">
    <source>
        <dbReference type="ARBA" id="ARBA00022989"/>
    </source>
</evidence>
<feature type="transmembrane region" description="Helical" evidence="7">
    <location>
        <begin position="599"/>
        <end position="620"/>
    </location>
</feature>
<sequence length="702" mass="77577">MIIRADAVRGVANPTVAKALGHSYRTLASGTTDAYVGGVDTAINVEVAGLGPRADRFAPPMAEEGYSRQLRIPTARITDVCTASGLDPTKKSDRKKASAAIERENQEQWAKEQTDSLSRERSPRDVAQTTRKRKSPTVPITPLAERSSNTQPQKRQRWKGEEENKSRADGAAAGGGLDAVQNKTRPMPAGTTKEEQQVPVPDDLELINPRLRDLDASNALQETGVVGDIFDSCPVEAAQISTLESLISGASEGVNTDGSSQAQVFEERLEEQAIFDALDEVATTGDQAQLPSNEPQSAIDLDGTPFVEHFSTINIVRNKTLAGGEAKDYSQHVSVGNSRDEPTLFQIPCPNAAITSSFVKSSAQAAQNTYFHSIRHIFEMTVNTGEASVRRRRHDSPSSSDSNTLLDKVKNVEGKIEDTLLWAWDELPDWRKDNAFIHTGYRPTSNSYRLSFGSIFSIHNETVNVWTHLLGAIIFSALGAVAYSFYEAIIAPRYATAAWEDWLVLGCFFAGAFLCLGMSATYHAICNHSPDVAKWGNKLDYTGIVCLIMGSYMPAMYYGFYCLPRLMEVYLALIWALGLGCLTVSWFEHFRTPEWRPYRALMFVGLGVSGVVPVIHGLTIYGYKELNERMGLSWVLLQGFLYILGAFLYALRWPERSWPKTFDIWGSSHQIFHILIVFAAASHLYGMTKAFDYHHGPFGARC</sequence>
<feature type="transmembrane region" description="Helical" evidence="7">
    <location>
        <begin position="671"/>
        <end position="688"/>
    </location>
</feature>
<evidence type="ECO:0000313" key="9">
    <source>
        <dbReference type="Proteomes" id="UP001430848"/>
    </source>
</evidence>
<evidence type="ECO:0000256" key="1">
    <source>
        <dbReference type="ARBA" id="ARBA00004141"/>
    </source>
</evidence>
<evidence type="ECO:0000256" key="6">
    <source>
        <dbReference type="SAM" id="MobiDB-lite"/>
    </source>
</evidence>
<keyword evidence="9" id="KW-1185">Reference proteome</keyword>
<evidence type="ECO:0000256" key="7">
    <source>
        <dbReference type="SAM" id="Phobius"/>
    </source>
</evidence>
<comment type="subcellular location">
    <subcellularLocation>
        <location evidence="1">Membrane</location>
        <topology evidence="1">Multi-pass membrane protein</topology>
    </subcellularLocation>
</comment>
<protein>
    <submittedName>
        <fullName evidence="8">Uncharacterized protein</fullName>
    </submittedName>
</protein>
<dbReference type="PANTHER" id="PTHR20855:SF52">
    <property type="entry name" value="ADIPONECTIN RECEPTOR PROTEIN"/>
    <property type="match status" value="1"/>
</dbReference>
<dbReference type="EMBL" id="JAKNSF020000016">
    <property type="protein sequence ID" value="KAK7734073.1"/>
    <property type="molecule type" value="Genomic_DNA"/>
</dbReference>
<feature type="transmembrane region" description="Helical" evidence="7">
    <location>
        <begin position="541"/>
        <end position="562"/>
    </location>
</feature>
<dbReference type="PANTHER" id="PTHR20855">
    <property type="entry name" value="ADIPOR/PROGESTIN RECEPTOR-RELATED"/>
    <property type="match status" value="1"/>
</dbReference>